<accession>A0AAV9Y032</accession>
<dbReference type="EMBL" id="JAWDEY010000008">
    <property type="protein sequence ID" value="KAK6590144.1"/>
    <property type="molecule type" value="Genomic_DNA"/>
</dbReference>
<dbReference type="Proteomes" id="UP001311799">
    <property type="component" value="Unassembled WGS sequence"/>
</dbReference>
<gene>
    <name evidence="3" type="ORF">RS030_172580</name>
</gene>
<feature type="coiled-coil region" evidence="1">
    <location>
        <begin position="830"/>
        <end position="857"/>
    </location>
</feature>
<feature type="transmembrane region" description="Helical" evidence="2">
    <location>
        <begin position="109"/>
        <end position="134"/>
    </location>
</feature>
<keyword evidence="4" id="KW-1185">Reference proteome</keyword>
<keyword evidence="2" id="KW-1133">Transmembrane helix</keyword>
<dbReference type="Gene3D" id="3.90.1410.10">
    <property type="entry name" value="set domain protein methyltransferase, domain 1"/>
    <property type="match status" value="1"/>
</dbReference>
<comment type="caution">
    <text evidence="3">The sequence shown here is derived from an EMBL/GenBank/DDBJ whole genome shotgun (WGS) entry which is preliminary data.</text>
</comment>
<organism evidence="3 4">
    <name type="scientific">Cryptosporidium xiaoi</name>
    <dbReference type="NCBI Taxonomy" id="659607"/>
    <lineage>
        <taxon>Eukaryota</taxon>
        <taxon>Sar</taxon>
        <taxon>Alveolata</taxon>
        <taxon>Apicomplexa</taxon>
        <taxon>Conoidasida</taxon>
        <taxon>Coccidia</taxon>
        <taxon>Eucoccidiorida</taxon>
        <taxon>Eimeriorina</taxon>
        <taxon>Cryptosporidiidae</taxon>
        <taxon>Cryptosporidium</taxon>
    </lineage>
</organism>
<proteinExistence type="predicted"/>
<reference evidence="3 4" key="1">
    <citation type="submission" date="2023-10" db="EMBL/GenBank/DDBJ databases">
        <title>Comparative genomics analysis reveals potential genetic determinants of host preference in Cryptosporidium xiaoi.</title>
        <authorList>
            <person name="Xiao L."/>
            <person name="Li J."/>
        </authorList>
    </citation>
    <scope>NUCLEOTIDE SEQUENCE [LARGE SCALE GENOMIC DNA]</scope>
    <source>
        <strain evidence="3 4">52996</strain>
    </source>
</reference>
<sequence>MNKVRRYTVMDDGCDINSTPVNKRSSIKDSLTDRTSLIFNSKTRAVDKPGPKLVRNGNSFNNLKGPVGVERIIKYLHAHDACMQKNTSSPHEDKIIKSVGRREYKCYKLLSWLLLCLISLLFFLLTIVSIYTIIEKRDYFGLESGLVSITEIIKSVEIPSIESTYYISKESKDNVREAFEYLSMGGESEGMRIKFDDVLLEKSQDVKTVKGTIEKKKKDFKVKDVNRANSSDTISKSMKENLSIENYNPLELNNGTNLGMKTSIDIDLLKKEFQLEDGGSMMSEDGNWYNNKNLFESSELGIKKGTLKNSKEDDGISLINYVLNKNNIELYGADTNNIGILELLCYPEYSYQEGMINLYYKELEYKINLKNNFVERDVNKNLSLIKAITDSHTLDMLGFERPYELFINAPNINDIGSKINLIRVDRKLIISTGYDNEKLENFCVKNGNKKWLCSKYEMLVLKLLLELYNNNDGFLALFLRKYKKNVVDSNHMDNIAFFNKNQLNMVNRLYPELLESYINLKKNIYGKINNYLSDYYNKGDKYGQYGNYDPDLFSFEKVTEYDIDWIISFAISHSIQDKDDNIAFSPYYVIFPHNNNIFDDDEKFTVFHNINNNSIDWNYTSNDFNKKQIREKNYHIYKKIYTHYGQLNNIKLLLQYGKVSFNNEYFTTWFIRKSTSLGSKIMDNNDNDLNVKNSIIEFKYSTSVIINNIRSGIYWELLPDWLFNIKNMNIDVRNDYVHYISSDKKITIKQENELINKNSGISKIKCDEYSFYNGVGTGFGTIQFNSLGTVGGMESAKYICLRKLLFNYEKTKDTAVSQWDNERKLINIIYNNCSNRYKELNEEKDILITQLNHYRLNENSYDILNYTNMLRQEIRINIKLFYSIYEELNAMKKCKNYFYQLIKLIDK</sequence>
<evidence type="ECO:0000256" key="1">
    <source>
        <dbReference type="SAM" id="Coils"/>
    </source>
</evidence>
<evidence type="ECO:0000256" key="2">
    <source>
        <dbReference type="SAM" id="Phobius"/>
    </source>
</evidence>
<protein>
    <submittedName>
        <fullName evidence="3">Transmembrane domain</fullName>
    </submittedName>
</protein>
<keyword evidence="2" id="KW-0472">Membrane</keyword>
<keyword evidence="1" id="KW-0175">Coiled coil</keyword>
<evidence type="ECO:0000313" key="4">
    <source>
        <dbReference type="Proteomes" id="UP001311799"/>
    </source>
</evidence>
<evidence type="ECO:0000313" key="3">
    <source>
        <dbReference type="EMBL" id="KAK6590144.1"/>
    </source>
</evidence>
<keyword evidence="2 3" id="KW-0812">Transmembrane</keyword>
<name>A0AAV9Y032_9CRYT</name>
<dbReference type="AlphaFoldDB" id="A0AAV9Y032"/>